<name>A0A8G2BXK2_9BACT</name>
<reference evidence="1 2" key="1">
    <citation type="submission" date="2016-10" db="EMBL/GenBank/DDBJ databases">
        <authorList>
            <person name="Varghese N."/>
            <person name="Submissions S."/>
        </authorList>
    </citation>
    <scope>NUCLEOTIDE SEQUENCE [LARGE SCALE GENOMIC DNA]</scope>
    <source>
        <strain evidence="1 2">DSM 29073</strain>
    </source>
</reference>
<gene>
    <name evidence="1" type="ORF">SAMN05444001_11389</name>
</gene>
<proteinExistence type="predicted"/>
<accession>A0A8G2BXK2</accession>
<dbReference type="AlphaFoldDB" id="A0A8G2BXK2"/>
<sequence>MATVKVKEIELPVLPPKNWKRRVAEVAGVSEKTVYNAIRRGIKGPQSNKVMEVYKNLYGRIVATEKNG</sequence>
<organism evidence="1 2">
    <name type="scientific">Parabacteroides chinchillae</name>
    <dbReference type="NCBI Taxonomy" id="871327"/>
    <lineage>
        <taxon>Bacteria</taxon>
        <taxon>Pseudomonadati</taxon>
        <taxon>Bacteroidota</taxon>
        <taxon>Bacteroidia</taxon>
        <taxon>Bacteroidales</taxon>
        <taxon>Tannerellaceae</taxon>
        <taxon>Parabacteroides</taxon>
    </lineage>
</organism>
<dbReference type="RefSeq" id="WP_103983845.1">
    <property type="nucleotide sequence ID" value="NZ_FNVS01000013.1"/>
</dbReference>
<keyword evidence="2" id="KW-1185">Reference proteome</keyword>
<dbReference type="Proteomes" id="UP000236725">
    <property type="component" value="Unassembled WGS sequence"/>
</dbReference>
<protein>
    <submittedName>
        <fullName evidence="1">Uncharacterized protein</fullName>
    </submittedName>
</protein>
<evidence type="ECO:0000313" key="2">
    <source>
        <dbReference type="Proteomes" id="UP000236725"/>
    </source>
</evidence>
<evidence type="ECO:0000313" key="1">
    <source>
        <dbReference type="EMBL" id="SEG05881.1"/>
    </source>
</evidence>
<comment type="caution">
    <text evidence="1">The sequence shown here is derived from an EMBL/GenBank/DDBJ whole genome shotgun (WGS) entry which is preliminary data.</text>
</comment>
<dbReference type="EMBL" id="FNVS01000013">
    <property type="protein sequence ID" value="SEG05881.1"/>
    <property type="molecule type" value="Genomic_DNA"/>
</dbReference>